<evidence type="ECO:0008006" key="6">
    <source>
        <dbReference type="Google" id="ProtNLM"/>
    </source>
</evidence>
<dbReference type="InterPro" id="IPR058667">
    <property type="entry name" value="DUF6242_C"/>
</dbReference>
<dbReference type="AlphaFoldDB" id="A0A0S2KHC3"/>
<dbReference type="KEGG" id="peo:AS203_00290"/>
<keyword evidence="1" id="KW-0732">Signal</keyword>
<feature type="domain" description="DUF6242" evidence="2">
    <location>
        <begin position="40"/>
        <end position="156"/>
    </location>
</feature>
<evidence type="ECO:0000256" key="1">
    <source>
        <dbReference type="SAM" id="SignalP"/>
    </source>
</evidence>
<feature type="signal peptide" evidence="1">
    <location>
        <begin position="1"/>
        <end position="19"/>
    </location>
</feature>
<dbReference type="STRING" id="76123.AS203_00290"/>
<dbReference type="OrthoDB" id="1078890at2"/>
<dbReference type="Pfam" id="PF19755">
    <property type="entry name" value="DUF6242"/>
    <property type="match status" value="1"/>
</dbReference>
<evidence type="ECO:0000259" key="2">
    <source>
        <dbReference type="Pfam" id="PF19755"/>
    </source>
</evidence>
<sequence length="476" mass="51544">MKKKLLTSMSLLVAVFLMASCLKGEDRDVTYYEDTAVTSFAIGTLKRTVHTKTKAGKDSTYRTKFNASKYAFYIDQTKREIYNPDSLPVGVDASKVIATIAGKSGGVIVLNMKKAGATKDSLVRYVSTDSLDFSRPREVRVYSNSGNNYRAYTVRVNVHKESPNVFNWTELTANASLGGLRGMKAVNTNGKIFVFGDDGTATVAYVTAMSDGNSWTLAGTQTFGREAYLNVCVMNNQLYILDNGALWQSSDGAAWTQVATPNVVRLIGSSGNKLYALNASKALVTSADGGTTWTEEQIDDQSTLLPTQDINLCTLPLKTNKNASRLILIGNRSATDYAADAAAAIWGKIEDTSTGAQSQPWAYYGTVGGGTYRLPRLQGMCVAGYNDGLLAVGGHGLGADKTQGFAAVYMSYDAGIVWRPDTAITIPSGFTTTATVFALTVDADNHVWMICGDRGRVWKGRLTQLGWRKEQNVFKE</sequence>
<feature type="chain" id="PRO_5006601711" description="Exo-alpha-sialidase" evidence="1">
    <location>
        <begin position="20"/>
        <end position="476"/>
    </location>
</feature>
<feature type="domain" description="DUF6242" evidence="3">
    <location>
        <begin position="163"/>
        <end position="470"/>
    </location>
</feature>
<dbReference type="SUPFAM" id="SSF110296">
    <property type="entry name" value="Oligoxyloglucan reducing end-specific cellobiohydrolase"/>
    <property type="match status" value="1"/>
</dbReference>
<organism evidence="4 5">
    <name type="scientific">Hoylesella enoeca</name>
    <dbReference type="NCBI Taxonomy" id="76123"/>
    <lineage>
        <taxon>Bacteria</taxon>
        <taxon>Pseudomonadati</taxon>
        <taxon>Bacteroidota</taxon>
        <taxon>Bacteroidia</taxon>
        <taxon>Bacteroidales</taxon>
        <taxon>Prevotellaceae</taxon>
        <taxon>Hoylesella</taxon>
    </lineage>
</organism>
<dbReference type="PROSITE" id="PS51257">
    <property type="entry name" value="PROKAR_LIPOPROTEIN"/>
    <property type="match status" value="1"/>
</dbReference>
<accession>A0A0S2KHC3</accession>
<dbReference type="Pfam" id="PF25852">
    <property type="entry name" value="DUF6242_C"/>
    <property type="match status" value="1"/>
</dbReference>
<reference evidence="5" key="1">
    <citation type="submission" date="2015-11" db="EMBL/GenBank/DDBJ databases">
        <authorList>
            <person name="Holder M.E."/>
            <person name="Ajami N.J."/>
            <person name="Petrosino J.F."/>
        </authorList>
    </citation>
    <scope>NUCLEOTIDE SEQUENCE [LARGE SCALE GENOMIC DNA]</scope>
    <source>
        <strain evidence="5">F0113</strain>
    </source>
</reference>
<protein>
    <recommendedName>
        <fullName evidence="6">Exo-alpha-sialidase</fullName>
    </recommendedName>
</protein>
<dbReference type="RefSeq" id="WP_025065484.1">
    <property type="nucleotide sequence ID" value="NZ_CP013195.1"/>
</dbReference>
<proteinExistence type="predicted"/>
<dbReference type="Proteomes" id="UP000056252">
    <property type="component" value="Chromosome"/>
</dbReference>
<dbReference type="eggNOG" id="COG4447">
    <property type="taxonomic scope" value="Bacteria"/>
</dbReference>
<dbReference type="EMBL" id="CP013195">
    <property type="protein sequence ID" value="ALO47734.1"/>
    <property type="molecule type" value="Genomic_DNA"/>
</dbReference>
<dbReference type="InterPro" id="IPR046209">
    <property type="entry name" value="DUF6242_N"/>
</dbReference>
<keyword evidence="5" id="KW-1185">Reference proteome</keyword>
<evidence type="ECO:0000313" key="5">
    <source>
        <dbReference type="Proteomes" id="UP000056252"/>
    </source>
</evidence>
<gene>
    <name evidence="4" type="ORF">AS203_00290</name>
</gene>
<evidence type="ECO:0000259" key="3">
    <source>
        <dbReference type="Pfam" id="PF25852"/>
    </source>
</evidence>
<evidence type="ECO:0000313" key="4">
    <source>
        <dbReference type="EMBL" id="ALO47734.1"/>
    </source>
</evidence>
<name>A0A0S2KHC3_9BACT</name>